<dbReference type="EMBL" id="BKCJ010005765">
    <property type="protein sequence ID" value="GEU68519.1"/>
    <property type="molecule type" value="Genomic_DNA"/>
</dbReference>
<name>A0A6L2M509_TANCI</name>
<proteinExistence type="predicted"/>
<evidence type="ECO:0000313" key="1">
    <source>
        <dbReference type="EMBL" id="GEU68519.1"/>
    </source>
</evidence>
<accession>A0A6L2M509</accession>
<dbReference type="AlphaFoldDB" id="A0A6L2M509"/>
<comment type="caution">
    <text evidence="1">The sequence shown here is derived from an EMBL/GenBank/DDBJ whole genome shotgun (WGS) entry which is preliminary data.</text>
</comment>
<protein>
    <submittedName>
        <fullName evidence="1">Uncharacterized protein</fullName>
    </submittedName>
</protein>
<organism evidence="1">
    <name type="scientific">Tanacetum cinerariifolium</name>
    <name type="common">Dalmatian daisy</name>
    <name type="synonym">Chrysanthemum cinerariifolium</name>
    <dbReference type="NCBI Taxonomy" id="118510"/>
    <lineage>
        <taxon>Eukaryota</taxon>
        <taxon>Viridiplantae</taxon>
        <taxon>Streptophyta</taxon>
        <taxon>Embryophyta</taxon>
        <taxon>Tracheophyta</taxon>
        <taxon>Spermatophyta</taxon>
        <taxon>Magnoliopsida</taxon>
        <taxon>eudicotyledons</taxon>
        <taxon>Gunneridae</taxon>
        <taxon>Pentapetalae</taxon>
        <taxon>asterids</taxon>
        <taxon>campanulids</taxon>
        <taxon>Asterales</taxon>
        <taxon>Asteraceae</taxon>
        <taxon>Asteroideae</taxon>
        <taxon>Anthemideae</taxon>
        <taxon>Anthemidinae</taxon>
        <taxon>Tanacetum</taxon>
    </lineage>
</organism>
<sequence length="77" mass="9022">WLSLEFDIDAVVIWGLIVHTRLKNSNSIPEPDEFEFWEDGAEERRIVIQEAERRSTYALFVPQVVRSSDKLARQYVG</sequence>
<feature type="non-terminal residue" evidence="1">
    <location>
        <position position="1"/>
    </location>
</feature>
<gene>
    <name evidence="1" type="ORF">Tci_040497</name>
</gene>
<reference evidence="1" key="1">
    <citation type="journal article" date="2019" name="Sci. Rep.">
        <title>Draft genome of Tanacetum cinerariifolium, the natural source of mosquito coil.</title>
        <authorList>
            <person name="Yamashiro T."/>
            <person name="Shiraishi A."/>
            <person name="Satake H."/>
            <person name="Nakayama K."/>
        </authorList>
    </citation>
    <scope>NUCLEOTIDE SEQUENCE</scope>
</reference>